<dbReference type="InterPro" id="IPR000814">
    <property type="entry name" value="TBP"/>
</dbReference>
<organism evidence="1 2">
    <name type="scientific">Candidatus Iainarchaeum sp</name>
    <dbReference type="NCBI Taxonomy" id="3101447"/>
    <lineage>
        <taxon>Archaea</taxon>
        <taxon>Candidatus Iainarchaeota</taxon>
        <taxon>Candidatus Iainarchaeia</taxon>
        <taxon>Candidatus Iainarchaeales</taxon>
        <taxon>Candidatus Iainarchaeaceae</taxon>
        <taxon>Candidatus Iainarchaeum</taxon>
    </lineage>
</organism>
<proteinExistence type="predicted"/>
<dbReference type="GO" id="GO:0003677">
    <property type="term" value="F:DNA binding"/>
    <property type="evidence" value="ECO:0007669"/>
    <property type="project" value="InterPro"/>
</dbReference>
<dbReference type="GO" id="GO:0006352">
    <property type="term" value="P:DNA-templated transcription initiation"/>
    <property type="evidence" value="ECO:0007669"/>
    <property type="project" value="InterPro"/>
</dbReference>
<dbReference type="Proteomes" id="UP000226712">
    <property type="component" value="Unassembled WGS sequence"/>
</dbReference>
<name>A0A2D6LPW7_9ARCH</name>
<protein>
    <submittedName>
        <fullName evidence="1">Uncharacterized protein</fullName>
    </submittedName>
</protein>
<reference evidence="2" key="1">
    <citation type="submission" date="2017-09" db="EMBL/GenBank/DDBJ databases">
        <title>The Reconstruction of 2,631 Draft Metagenome-Assembled Genomes from the Global Oceans.</title>
        <authorList>
            <person name="Tully B.J."/>
            <person name="Graham E.D."/>
            <person name="Heidelberg J.F."/>
        </authorList>
    </citation>
    <scope>NUCLEOTIDE SEQUENCE [LARGE SCALE GENOMIC DNA]</scope>
</reference>
<comment type="caution">
    <text evidence="1">The sequence shown here is derived from an EMBL/GenBank/DDBJ whole genome shotgun (WGS) entry which is preliminary data.</text>
</comment>
<sequence>MPKKGYKLNLEKTTTKLRENEVFIELESPYLIMLKILGTNVSLFKSGKIIVKNTNEKKEARKVAEKLISKMQ</sequence>
<evidence type="ECO:0000313" key="1">
    <source>
        <dbReference type="EMBL" id="MAG18236.1"/>
    </source>
</evidence>
<dbReference type="AlphaFoldDB" id="A0A2D6LPW7"/>
<dbReference type="EMBL" id="NZBD01000014">
    <property type="protein sequence ID" value="MAG18236.1"/>
    <property type="molecule type" value="Genomic_DNA"/>
</dbReference>
<accession>A0A2D6LPW7</accession>
<gene>
    <name evidence="1" type="ORF">CL944_02060</name>
</gene>
<evidence type="ECO:0000313" key="2">
    <source>
        <dbReference type="Proteomes" id="UP000226712"/>
    </source>
</evidence>
<dbReference type="Pfam" id="PF00352">
    <property type="entry name" value="TBP"/>
    <property type="match status" value="1"/>
</dbReference>